<dbReference type="InterPro" id="IPR036892">
    <property type="entry name" value="L27_dom_sf"/>
</dbReference>
<comment type="subcellular location">
    <subcellularLocation>
        <location evidence="1">Apical cell membrane</location>
    </subcellularLocation>
    <subcellularLocation>
        <location evidence="2">Cell junction</location>
        <location evidence="2">Tight junction</location>
    </subcellularLocation>
</comment>
<keyword evidence="4" id="KW-1003">Cell membrane</keyword>
<keyword evidence="5" id="KW-0597">Phosphoprotein</keyword>
<sequence length="1742" mass="187944">MLEAIDTHRALQAVERLQAKLRDRGDIANEEKLNLLKSVLQSPLFNQILNLQTSVQQLRDQVNITPPVHSTGEFPQLLHHGVSVGSLPHNESYLLAQQNGSPANVLEASMRSITPQINGKSSTDDFEQLIRNMSQGRPVETIELIKPLSGGLGFSVVGLKSENRGELGIFVQEIQEGSVAHRDGKLKEADQILAINGQALDQTITHQQAISILQKAKDNVQLVVARGNFPQLISPVVSRSPSAASTVSAHSNPVHWQHVETIELVNDGSGLGFGIVGGKSTGVIVKTILPGGVADQHGRLCSGDHILKIGDTDLTGMSSEQVAQVLRQCGNRVKLVIARGPVEEPPPPAVPPGTPVPIMTPEKQVSNSKYTSILFSGGVTIMEYVCHIDSLKHTNSIALLWTFYIFLLISYLILQVDGTNLQGFTNQQAVDVLRHTGQTVRLTLIRRGHKQENYNQPQEDFSAAVERDLMLQTMDSSTAKDFQLSATEEAAMKAKWQRIMGSNYEIVAHIDLGFIGSSNTEETALEISTAQSIEEVQNSSFTMWEAEVQNAELEKGSMGLGFSILDYQDPVDPSKTVILIRSLVPGGVAERDGRLSPGDRLMFVNDISLENGSLEEAVQALKGAPAGIVKIGVAKPLPLSPEEGCVSAKEDCFFYTAQSLEEEGPADAALFHAELALVDSSGAGLAVEPIFEPHFATENLVFPTSSPVTSDSFCSDDFNFGFPFSTSTPKVKKRVVFSCLWVWKGSVFLRATVLLNMNASCCPSSICTNICYKFKVMWLSFALPVCYYFTFPCHSELGLEEDINSYLFHAFLTLGMTVSSDKDGAGMIVRSVIHGGSISRDGRINVGDCILSINEESSTNLTNAQARAMLRRHSLIGPEIKSSSAPSDDQALFYVITYVVAENLPKYRASLEQQSEETMSVISSSQLHLFCSLFYHNRVELWREPGKSLGISIVGGRGMGSRLSSGEVMRGIFIKHILEDSPAGKNGTLKTGDRIVEVDGIDLTDASHEQAVEAIRKAGNPVVFVVQSIISRPRNSSPPFPQSYIFCRPAVFSSTNPFADSSQFNANKAFSQSSSEPEKTSFCNLPLPPPSAFSGISCDVAQSSSSQVTEDVEKEDEFGYSWKRITQRYGSLPGELHMIELEKGRTGLGLSLAGNKDRSRMSVFIVGIDPNGAAGKDGRLQIADELLEVNLQDHPVQLMAVCPAKSIEALPCSSETLQNQEFEEQFFCHVFLLQWEVQLHSSPSFLYIIQFINLLKSSKNTVKLTINSAEADSQTVAPILSSAAPAERRNIQPPTAVSNSPEPEAVKNTSRSSTPATLASDPATCPIIPGCETTIDISKGQTGLGLSIVGGSDTLLGAIIIHEVYEEGAASKDGRLWAGDQILEVNGIDLRSATHDEAINVLRQTPQKVRLTVYRDEAQYKEEDMYDVLIIELQKKPGKGLGLSIVGKRNDTGVFVSDIVKGGIADTDGRLMQGDQILTVNGEDVRNANQEAVAALLKCSLGTVRLEVGRIKAGPFQSERRTSQSRSGSLSSFGIPASASSTPEVFESSLKKNTGKISLVHPLGPADSLGVSIAGGVGSPLGDIPIFIAMMHPNGVAGQTQKLRVGDRIVSICGTSTEGMTHSQAVNILKNASGTIELQVVAGGDVSVITGQQQDPPTSSLSLAGLTSTSIFQDDLGREKNKWMSLQLCVVLFQGAAAEDGRLKRGDQIIAVNGQSLEGVTHEEAVAILKRTKGTVTLTVLS</sequence>
<evidence type="ECO:0000256" key="4">
    <source>
        <dbReference type="ARBA" id="ARBA00022475"/>
    </source>
</evidence>
<keyword evidence="8" id="KW-0472">Membrane</keyword>
<dbReference type="Ensembl" id="ENSPSTT00000014799.1">
    <property type="protein sequence ID" value="ENSPSTP00000014096.1"/>
    <property type="gene ID" value="ENSPSTG00000009903.1"/>
</dbReference>
<dbReference type="CDD" id="cd06675">
    <property type="entry name" value="PDZ12_MUPP1-like"/>
    <property type="match status" value="1"/>
</dbReference>
<dbReference type="InterPro" id="IPR036034">
    <property type="entry name" value="PDZ_sf"/>
</dbReference>
<feature type="compositionally biased region" description="Polar residues" evidence="9">
    <location>
        <begin position="1292"/>
        <end position="1317"/>
    </location>
</feature>
<keyword evidence="3" id="KW-0796">Tight junction</keyword>
<dbReference type="CDD" id="cd06674">
    <property type="entry name" value="PDZ11_MUPP1-PDZ9_PATJ-like"/>
    <property type="match status" value="1"/>
</dbReference>
<accession>A0A8C9FDB1</accession>
<dbReference type="FunFam" id="2.30.42.10:FF:000058">
    <property type="entry name" value="multiple PDZ domain protein isoform X1"/>
    <property type="match status" value="1"/>
</dbReference>
<dbReference type="PROSITE" id="PS51022">
    <property type="entry name" value="L27"/>
    <property type="match status" value="1"/>
</dbReference>
<dbReference type="Pfam" id="PF09045">
    <property type="entry name" value="L27_2"/>
    <property type="match status" value="1"/>
</dbReference>
<feature type="domain" description="PDZ" evidence="10">
    <location>
        <begin position="413"/>
        <end position="448"/>
    </location>
</feature>
<dbReference type="CDD" id="cd06670">
    <property type="entry name" value="PDZ6_MUPP1-like"/>
    <property type="match status" value="1"/>
</dbReference>
<evidence type="ECO:0000259" key="10">
    <source>
        <dbReference type="PROSITE" id="PS50106"/>
    </source>
</evidence>
<evidence type="ECO:0000256" key="7">
    <source>
        <dbReference type="ARBA" id="ARBA00022949"/>
    </source>
</evidence>
<dbReference type="InterPro" id="IPR001478">
    <property type="entry name" value="PDZ"/>
</dbReference>
<evidence type="ECO:0000256" key="3">
    <source>
        <dbReference type="ARBA" id="ARBA00022427"/>
    </source>
</evidence>
<feature type="domain" description="PDZ" evidence="10">
    <location>
        <begin position="1547"/>
        <end position="1644"/>
    </location>
</feature>
<evidence type="ECO:0000256" key="2">
    <source>
        <dbReference type="ARBA" id="ARBA00004435"/>
    </source>
</evidence>
<feature type="domain" description="PDZ" evidence="10">
    <location>
        <begin position="1695"/>
        <end position="1742"/>
    </location>
</feature>
<evidence type="ECO:0000313" key="13">
    <source>
        <dbReference type="Proteomes" id="UP000694428"/>
    </source>
</evidence>
<dbReference type="FunFam" id="2.30.42.10:FF:000051">
    <property type="entry name" value="Multiple PDZ domain protein isoform X1"/>
    <property type="match status" value="1"/>
</dbReference>
<dbReference type="GO" id="GO:0016324">
    <property type="term" value="C:apical plasma membrane"/>
    <property type="evidence" value="ECO:0007669"/>
    <property type="project" value="UniProtKB-SubCell"/>
</dbReference>
<evidence type="ECO:0000259" key="11">
    <source>
        <dbReference type="PROSITE" id="PS51022"/>
    </source>
</evidence>
<dbReference type="FunFam" id="2.30.42.10:FF:000038">
    <property type="entry name" value="Multiple PDZ domain protein isoform X1"/>
    <property type="match status" value="1"/>
</dbReference>
<dbReference type="Pfam" id="PF16667">
    <property type="entry name" value="MPDZ_u10"/>
    <property type="match status" value="1"/>
</dbReference>
<dbReference type="Gene3D" id="1.20.1440.360">
    <property type="match status" value="1"/>
</dbReference>
<dbReference type="CDD" id="cd06671">
    <property type="entry name" value="PDZ7_MUPP1-PD6_PATJ-like"/>
    <property type="match status" value="1"/>
</dbReference>
<feature type="domain" description="PDZ" evidence="10">
    <location>
        <begin position="1430"/>
        <end position="1512"/>
    </location>
</feature>
<dbReference type="InterPro" id="IPR032078">
    <property type="entry name" value="MPDZ_u10"/>
</dbReference>
<dbReference type="PANTHER" id="PTHR19964:SF10">
    <property type="entry name" value="MULTIPLE PDZ DOMAIN PROTEIN"/>
    <property type="match status" value="1"/>
</dbReference>
<evidence type="ECO:0000256" key="8">
    <source>
        <dbReference type="ARBA" id="ARBA00023136"/>
    </source>
</evidence>
<dbReference type="PROSITE" id="PS50106">
    <property type="entry name" value="PDZ"/>
    <property type="match status" value="11"/>
</dbReference>
<feature type="domain" description="PDZ" evidence="10">
    <location>
        <begin position="1138"/>
        <end position="1190"/>
    </location>
</feature>
<dbReference type="CDD" id="cd06669">
    <property type="entry name" value="PDZ5_MUPP1-like"/>
    <property type="match status" value="1"/>
</dbReference>
<name>A0A8C9FDB1_PAVCR</name>
<reference evidence="12" key="2">
    <citation type="submission" date="2025-09" db="UniProtKB">
        <authorList>
            <consortium name="Ensembl"/>
        </authorList>
    </citation>
    <scope>IDENTIFICATION</scope>
</reference>
<dbReference type="Gene3D" id="2.30.42.10">
    <property type="match status" value="11"/>
</dbReference>
<dbReference type="PANTHER" id="PTHR19964">
    <property type="entry name" value="MULTIPLE PDZ DOMAIN PROTEIN"/>
    <property type="match status" value="1"/>
</dbReference>
<feature type="domain" description="L27" evidence="11">
    <location>
        <begin position="3"/>
        <end position="63"/>
    </location>
</feature>
<dbReference type="SUPFAM" id="SSF50156">
    <property type="entry name" value="PDZ domain-like"/>
    <property type="match status" value="11"/>
</dbReference>
<feature type="domain" description="PDZ" evidence="10">
    <location>
        <begin position="938"/>
        <end position="1026"/>
    </location>
</feature>
<feature type="domain" description="PDZ" evidence="10">
    <location>
        <begin position="141"/>
        <end position="228"/>
    </location>
</feature>
<feature type="domain" description="PDZ" evidence="10">
    <location>
        <begin position="261"/>
        <end position="341"/>
    </location>
</feature>
<dbReference type="CDD" id="cd06673">
    <property type="entry name" value="PDZ10_MUPP1-PDZ8_PATJ-like"/>
    <property type="match status" value="1"/>
</dbReference>
<dbReference type="InterPro" id="IPR051342">
    <property type="entry name" value="PDZ_scaffold"/>
</dbReference>
<protein>
    <submittedName>
        <fullName evidence="12">Multiple PDZ domain crumbs cell polarity complex component</fullName>
    </submittedName>
</protein>
<dbReference type="SMART" id="SM00228">
    <property type="entry name" value="PDZ"/>
    <property type="match status" value="11"/>
</dbReference>
<keyword evidence="6" id="KW-0677">Repeat</keyword>
<keyword evidence="7" id="KW-0965">Cell junction</keyword>
<dbReference type="Proteomes" id="UP000694428">
    <property type="component" value="Unplaced"/>
</dbReference>
<evidence type="ECO:0000256" key="5">
    <source>
        <dbReference type="ARBA" id="ARBA00022553"/>
    </source>
</evidence>
<dbReference type="InterPro" id="IPR015132">
    <property type="entry name" value="L27_2"/>
</dbReference>
<feature type="domain" description="PDZ" evidence="10">
    <location>
        <begin position="796"/>
        <end position="872"/>
    </location>
</feature>
<keyword evidence="13" id="KW-1185">Reference proteome</keyword>
<evidence type="ECO:0000256" key="6">
    <source>
        <dbReference type="ARBA" id="ARBA00022737"/>
    </source>
</evidence>
<dbReference type="SMART" id="SM00569">
    <property type="entry name" value="L27"/>
    <property type="match status" value="1"/>
</dbReference>
<proteinExistence type="predicted"/>
<dbReference type="Pfam" id="PF00595">
    <property type="entry name" value="PDZ"/>
    <property type="match status" value="10"/>
</dbReference>
<dbReference type="GO" id="GO:0005923">
    <property type="term" value="C:bicellular tight junction"/>
    <property type="evidence" value="ECO:0007669"/>
    <property type="project" value="UniProtKB-SubCell"/>
</dbReference>
<dbReference type="SUPFAM" id="SSF101288">
    <property type="entry name" value="L27 domain"/>
    <property type="match status" value="1"/>
</dbReference>
<evidence type="ECO:0000313" key="12">
    <source>
        <dbReference type="Ensembl" id="ENSPSTP00000014096.1"/>
    </source>
</evidence>
<feature type="domain" description="PDZ" evidence="10">
    <location>
        <begin position="1334"/>
        <end position="1417"/>
    </location>
</feature>
<feature type="domain" description="PDZ" evidence="10">
    <location>
        <begin position="550"/>
        <end position="625"/>
    </location>
</feature>
<evidence type="ECO:0000256" key="1">
    <source>
        <dbReference type="ARBA" id="ARBA00004221"/>
    </source>
</evidence>
<feature type="region of interest" description="Disordered" evidence="9">
    <location>
        <begin position="1516"/>
        <end position="1540"/>
    </location>
</feature>
<dbReference type="FunFam" id="2.30.42.10:FF:000072">
    <property type="entry name" value="multiple PDZ domain protein isoform X1"/>
    <property type="match status" value="1"/>
</dbReference>
<feature type="region of interest" description="Disordered" evidence="9">
    <location>
        <begin position="1282"/>
        <end position="1321"/>
    </location>
</feature>
<dbReference type="CDD" id="cd06667">
    <property type="entry name" value="PDZ2_MUPP1-like"/>
    <property type="match status" value="1"/>
</dbReference>
<dbReference type="InterPro" id="IPR004172">
    <property type="entry name" value="L27_dom"/>
</dbReference>
<dbReference type="CDD" id="cd06689">
    <property type="entry name" value="PDZ1_MUPP1-like"/>
    <property type="match status" value="1"/>
</dbReference>
<reference evidence="12" key="1">
    <citation type="submission" date="2025-08" db="UniProtKB">
        <authorList>
            <consortium name="Ensembl"/>
        </authorList>
    </citation>
    <scope>IDENTIFICATION</scope>
</reference>
<organism evidence="12 13">
    <name type="scientific">Pavo cristatus</name>
    <name type="common">Indian peafowl</name>
    <name type="synonym">Blue peafowl</name>
    <dbReference type="NCBI Taxonomy" id="9049"/>
    <lineage>
        <taxon>Eukaryota</taxon>
        <taxon>Metazoa</taxon>
        <taxon>Chordata</taxon>
        <taxon>Craniata</taxon>
        <taxon>Vertebrata</taxon>
        <taxon>Euteleostomi</taxon>
        <taxon>Archelosauria</taxon>
        <taxon>Archosauria</taxon>
        <taxon>Dinosauria</taxon>
        <taxon>Saurischia</taxon>
        <taxon>Theropoda</taxon>
        <taxon>Coelurosauria</taxon>
        <taxon>Aves</taxon>
        <taxon>Neognathae</taxon>
        <taxon>Galloanserae</taxon>
        <taxon>Galliformes</taxon>
        <taxon>Phasianidae</taxon>
        <taxon>Phasianinae</taxon>
        <taxon>Pavo</taxon>
    </lineage>
</organism>
<evidence type="ECO:0000256" key="9">
    <source>
        <dbReference type="SAM" id="MobiDB-lite"/>
    </source>
</evidence>
<dbReference type="FunFam" id="2.30.42.10:FF:000070">
    <property type="entry name" value="Multiple PDZ domain protein"/>
    <property type="match status" value="1"/>
</dbReference>